<reference evidence="1 2" key="1">
    <citation type="submission" date="2018-01" db="EMBL/GenBank/DDBJ databases">
        <title>Genomic Encyclopedia of Type Strains, Phase I: the one thousand microbial genomes (KMG-I) project.</title>
        <authorList>
            <person name="Goeker M."/>
        </authorList>
    </citation>
    <scope>NUCLEOTIDE SEQUENCE [LARGE SCALE GENOMIC DNA]</scope>
    <source>
        <strain evidence="1 2">DSM 17960</strain>
    </source>
</reference>
<dbReference type="AlphaFoldDB" id="A0A2S4N7B6"/>
<evidence type="ECO:0000313" key="2">
    <source>
        <dbReference type="Proteomes" id="UP000237056"/>
    </source>
</evidence>
<dbReference type="InterPro" id="IPR011256">
    <property type="entry name" value="Reg_factor_effector_dom_sf"/>
</dbReference>
<keyword evidence="2" id="KW-1185">Reference proteome</keyword>
<name>A0A2S4N7B6_9FLAO</name>
<comment type="caution">
    <text evidence="1">The sequence shown here is derived from an EMBL/GenBank/DDBJ whole genome shotgun (WGS) entry which is preliminary data.</text>
</comment>
<dbReference type="Gene3D" id="3.20.80.10">
    <property type="entry name" value="Regulatory factor, effector binding domain"/>
    <property type="match status" value="1"/>
</dbReference>
<evidence type="ECO:0000313" key="1">
    <source>
        <dbReference type="EMBL" id="POS01612.1"/>
    </source>
</evidence>
<dbReference type="RefSeq" id="WP_146046993.1">
    <property type="nucleotide sequence ID" value="NZ_PQNY01000009.1"/>
</dbReference>
<dbReference type="SUPFAM" id="SSF55136">
    <property type="entry name" value="Probable bacterial effector-binding domain"/>
    <property type="match status" value="1"/>
</dbReference>
<sequence>MRIIKYLLLMLLLFAIGLAVYIATQNASFDVHGSRLVKSQKNIVYGYLNDYSQWENFVSWNSIEKPLQFTINSKTGGIGAQCSWKGKHTGNVKTIYAKFNDSIAQTMVNNEQKSFVSWKVKDTTGGTLVMWHTKGKLDFMTKVIAFFKGGVSTSAGDVLDESIINLNRLIDKELNTFSINIKGVVTVPATFYIKKSMFSREKDIQKNIRVLLPKLEQYFSKNNFTANGKPFVQYTKFDRENDIIGLNICIPVKDSIAIMPGGEITSGERKPYQALSVILKGDYAHTQKAWNKGYTFIAKNKLVRNGSELITEVFQKGRKDTKNPADWETEILIPIYTKKKVYRKPVVSDSTKVSIPTPSVSTQIPTTPN</sequence>
<dbReference type="Proteomes" id="UP000237056">
    <property type="component" value="Unassembled WGS sequence"/>
</dbReference>
<dbReference type="OrthoDB" id="9807923at2"/>
<protein>
    <submittedName>
        <fullName evidence="1">Effector-binding domain-containing protein</fullName>
    </submittedName>
</protein>
<dbReference type="EMBL" id="PQNY01000009">
    <property type="protein sequence ID" value="POS01612.1"/>
    <property type="molecule type" value="Genomic_DNA"/>
</dbReference>
<dbReference type="SUPFAM" id="SSF55961">
    <property type="entry name" value="Bet v1-like"/>
    <property type="match status" value="1"/>
</dbReference>
<organism evidence="1 2">
    <name type="scientific">Flavobacterium croceum DSM 17960</name>
    <dbReference type="NCBI Taxonomy" id="1121886"/>
    <lineage>
        <taxon>Bacteria</taxon>
        <taxon>Pseudomonadati</taxon>
        <taxon>Bacteroidota</taxon>
        <taxon>Flavobacteriia</taxon>
        <taxon>Flavobacteriales</taxon>
        <taxon>Flavobacteriaceae</taxon>
        <taxon>Flavobacterium</taxon>
    </lineage>
</organism>
<gene>
    <name evidence="1" type="ORF">Q361_10972</name>
</gene>
<proteinExistence type="predicted"/>
<accession>A0A2S4N7B6</accession>